<protein>
    <submittedName>
        <fullName evidence="5">Alanine racemase</fullName>
        <ecNumber evidence="5">5.1.1.1</ecNumber>
    </submittedName>
</protein>
<organism evidence="5 6">
    <name type="scientific">Nocardioides bruguierae</name>
    <dbReference type="NCBI Taxonomy" id="2945102"/>
    <lineage>
        <taxon>Bacteria</taxon>
        <taxon>Bacillati</taxon>
        <taxon>Actinomycetota</taxon>
        <taxon>Actinomycetes</taxon>
        <taxon>Propionibacteriales</taxon>
        <taxon>Nocardioidaceae</taxon>
        <taxon>Nocardioides</taxon>
    </lineage>
</organism>
<dbReference type="Proteomes" id="UP001139485">
    <property type="component" value="Unassembled WGS sequence"/>
</dbReference>
<evidence type="ECO:0000313" key="6">
    <source>
        <dbReference type="Proteomes" id="UP001139485"/>
    </source>
</evidence>
<dbReference type="GO" id="GO:0008784">
    <property type="term" value="F:alanine racemase activity"/>
    <property type="evidence" value="ECO:0007669"/>
    <property type="project" value="UniProtKB-EC"/>
</dbReference>
<sequence>MPVPPTPHLRVDPVRLRRNVRRAADRAAAAGVLLRPHAKTYKCLEVARLQLAGGAAGLTVATVGEAEVLVRAGVRDLFLAYPVWVDDDRADRLRALAEHARVAIGVDSVMGAANSGRRLGGSGVEVLVEIDSGHHRTGVAPADAGEVAAAAARAGLPVRGAFTFPGHSYSPDAPGAAAVAEREALLAARLSMEAAGVPVHVLSGGSTPSLAASLDAALGGSSGGSLGAPPGASGPGDAGADDPGLARVQWEQRPGVYVFNDAQQWELGTCEPGDVALTARATVVSHASGRLVLDSGSKVLGADRAPWATGWGRLLERPDARIVQLSEHHAVVEMEGVLPRVGTQVDVVPNHVCNAVNLADALWADEHGGLHRWPVAARGLNG</sequence>
<dbReference type="Gene3D" id="2.40.37.20">
    <property type="entry name" value="D-serine dehydratase-like domain"/>
    <property type="match status" value="1"/>
</dbReference>
<evidence type="ECO:0000313" key="5">
    <source>
        <dbReference type="EMBL" id="MCM0619064.1"/>
    </source>
</evidence>
<dbReference type="InterPro" id="IPR001608">
    <property type="entry name" value="Ala_racemase_N"/>
</dbReference>
<accession>A0A9X2D6D2</accession>
<dbReference type="InterPro" id="IPR042208">
    <property type="entry name" value="D-ser_dehydrat-like_sf"/>
</dbReference>
<dbReference type="GO" id="GO:0036088">
    <property type="term" value="P:D-serine catabolic process"/>
    <property type="evidence" value="ECO:0007669"/>
    <property type="project" value="TreeGrafter"/>
</dbReference>
<dbReference type="InterPro" id="IPR029066">
    <property type="entry name" value="PLP-binding_barrel"/>
</dbReference>
<dbReference type="SUPFAM" id="SSF51419">
    <property type="entry name" value="PLP-binding barrel"/>
    <property type="match status" value="1"/>
</dbReference>
<keyword evidence="2" id="KW-0456">Lyase</keyword>
<gene>
    <name evidence="5" type="ORF">M8330_01995</name>
</gene>
<dbReference type="Gene3D" id="3.20.20.10">
    <property type="entry name" value="Alanine racemase"/>
    <property type="match status" value="1"/>
</dbReference>
<evidence type="ECO:0000256" key="1">
    <source>
        <dbReference type="ARBA" id="ARBA00005323"/>
    </source>
</evidence>
<dbReference type="Pfam" id="PF14031">
    <property type="entry name" value="D-ser_dehydrat"/>
    <property type="match status" value="1"/>
</dbReference>
<keyword evidence="5" id="KW-0413">Isomerase</keyword>
<evidence type="ECO:0000256" key="3">
    <source>
        <dbReference type="SAM" id="MobiDB-lite"/>
    </source>
</evidence>
<dbReference type="EC" id="5.1.1.1" evidence="5"/>
<comment type="caution">
    <text evidence="5">The sequence shown here is derived from an EMBL/GenBank/DDBJ whole genome shotgun (WGS) entry which is preliminary data.</text>
</comment>
<dbReference type="InterPro" id="IPR026956">
    <property type="entry name" value="D-ser_dehydrat-like_dom"/>
</dbReference>
<comment type="similarity">
    <text evidence="1">Belongs to the DSD1 family.</text>
</comment>
<dbReference type="EMBL" id="JAMOIL010000001">
    <property type="protein sequence ID" value="MCM0619064.1"/>
    <property type="molecule type" value="Genomic_DNA"/>
</dbReference>
<dbReference type="RefSeq" id="WP_250825965.1">
    <property type="nucleotide sequence ID" value="NZ_JAMOIL010000001.1"/>
</dbReference>
<reference evidence="5" key="1">
    <citation type="submission" date="2022-05" db="EMBL/GenBank/DDBJ databases">
        <authorList>
            <person name="Tuo L."/>
        </authorList>
    </citation>
    <scope>NUCLEOTIDE SEQUENCE</scope>
    <source>
        <strain evidence="5">BSK12Z-4</strain>
    </source>
</reference>
<proteinExistence type="inferred from homology"/>
<dbReference type="AlphaFoldDB" id="A0A9X2D6D2"/>
<dbReference type="InterPro" id="IPR051466">
    <property type="entry name" value="D-amino_acid_metab_enzyme"/>
</dbReference>
<evidence type="ECO:0000256" key="2">
    <source>
        <dbReference type="ARBA" id="ARBA00023239"/>
    </source>
</evidence>
<dbReference type="Pfam" id="PF01168">
    <property type="entry name" value="Ala_racemase_N"/>
    <property type="match status" value="1"/>
</dbReference>
<dbReference type="PANTHER" id="PTHR28004">
    <property type="entry name" value="ZGC:162816-RELATED"/>
    <property type="match status" value="1"/>
</dbReference>
<keyword evidence="6" id="KW-1185">Reference proteome</keyword>
<evidence type="ECO:0000259" key="4">
    <source>
        <dbReference type="SMART" id="SM01119"/>
    </source>
</evidence>
<name>A0A9X2D6D2_9ACTN</name>
<dbReference type="PANTHER" id="PTHR28004:SF2">
    <property type="entry name" value="D-SERINE DEHYDRATASE"/>
    <property type="match status" value="1"/>
</dbReference>
<dbReference type="SMART" id="SM01119">
    <property type="entry name" value="D-ser_dehydrat"/>
    <property type="match status" value="1"/>
</dbReference>
<feature type="domain" description="D-serine dehydratase-like" evidence="4">
    <location>
        <begin position="276"/>
        <end position="365"/>
    </location>
</feature>
<dbReference type="GO" id="GO:0008721">
    <property type="term" value="F:D-serine ammonia-lyase activity"/>
    <property type="evidence" value="ECO:0007669"/>
    <property type="project" value="TreeGrafter"/>
</dbReference>
<feature type="region of interest" description="Disordered" evidence="3">
    <location>
        <begin position="222"/>
        <end position="244"/>
    </location>
</feature>